<keyword evidence="7 10" id="KW-0342">GTP-binding</keyword>
<dbReference type="NCBIfam" id="TIGR03598">
    <property type="entry name" value="GTPase_YsxC"/>
    <property type="match status" value="1"/>
</dbReference>
<dbReference type="PANTHER" id="PTHR11649:SF13">
    <property type="entry name" value="ENGB-TYPE G DOMAIN-CONTAINING PROTEIN"/>
    <property type="match status" value="1"/>
</dbReference>
<dbReference type="GO" id="GO:0005829">
    <property type="term" value="C:cytosol"/>
    <property type="evidence" value="ECO:0007669"/>
    <property type="project" value="TreeGrafter"/>
</dbReference>
<dbReference type="PANTHER" id="PTHR11649">
    <property type="entry name" value="MSS1/TRME-RELATED GTP-BINDING PROTEIN"/>
    <property type="match status" value="1"/>
</dbReference>
<dbReference type="GO" id="GO:0046872">
    <property type="term" value="F:metal ion binding"/>
    <property type="evidence" value="ECO:0007669"/>
    <property type="project" value="UniProtKB-KW"/>
</dbReference>
<keyword evidence="4" id="KW-0479">Metal-binding</keyword>
<evidence type="ECO:0000256" key="7">
    <source>
        <dbReference type="ARBA" id="ARBA00023134"/>
    </source>
</evidence>
<dbReference type="GO" id="GO:0005525">
    <property type="term" value="F:GTP binding"/>
    <property type="evidence" value="ECO:0007669"/>
    <property type="project" value="UniProtKB-UniRule"/>
</dbReference>
<dbReference type="RefSeq" id="WP_130483700.1">
    <property type="nucleotide sequence ID" value="NZ_SGWV01000013.1"/>
</dbReference>
<evidence type="ECO:0000256" key="5">
    <source>
        <dbReference type="ARBA" id="ARBA00022741"/>
    </source>
</evidence>
<evidence type="ECO:0000256" key="1">
    <source>
        <dbReference type="ARBA" id="ARBA00001946"/>
    </source>
</evidence>
<evidence type="ECO:0000256" key="6">
    <source>
        <dbReference type="ARBA" id="ARBA00022842"/>
    </source>
</evidence>
<evidence type="ECO:0000313" key="12">
    <source>
        <dbReference type="EMBL" id="RZS46853.1"/>
    </source>
</evidence>
<dbReference type="PROSITE" id="PS51706">
    <property type="entry name" value="G_ENGB"/>
    <property type="match status" value="1"/>
</dbReference>
<evidence type="ECO:0000259" key="11">
    <source>
        <dbReference type="PROSITE" id="PS51706"/>
    </source>
</evidence>
<keyword evidence="9 10" id="KW-0131">Cell cycle</keyword>
<keyword evidence="8 10" id="KW-0717">Septation</keyword>
<comment type="caution">
    <text evidence="12">The sequence shown here is derived from an EMBL/GenBank/DDBJ whole genome shotgun (WGS) entry which is preliminary data.</text>
</comment>
<dbReference type="GO" id="GO:0000917">
    <property type="term" value="P:division septum assembly"/>
    <property type="evidence" value="ECO:0007669"/>
    <property type="project" value="UniProtKB-KW"/>
</dbReference>
<evidence type="ECO:0000256" key="3">
    <source>
        <dbReference type="ARBA" id="ARBA00022618"/>
    </source>
</evidence>
<dbReference type="InterPro" id="IPR006073">
    <property type="entry name" value="GTP-bd"/>
</dbReference>
<reference evidence="12 13" key="1">
    <citation type="submission" date="2019-02" db="EMBL/GenBank/DDBJ databases">
        <title>Genomic Encyclopedia of Type Strains, Phase IV (KMG-IV): sequencing the most valuable type-strain genomes for metagenomic binning, comparative biology and taxonomic classification.</title>
        <authorList>
            <person name="Goeker M."/>
        </authorList>
    </citation>
    <scope>NUCLEOTIDE SEQUENCE [LARGE SCALE GENOMIC DNA]</scope>
    <source>
        <strain evidence="12 13">DSM 10617</strain>
    </source>
</reference>
<evidence type="ECO:0000313" key="13">
    <source>
        <dbReference type="Proteomes" id="UP000293433"/>
    </source>
</evidence>
<accession>A0A4V2EUY8</accession>
<protein>
    <recommendedName>
        <fullName evidence="10">Probable GTP-binding protein EngB</fullName>
    </recommendedName>
</protein>
<sequence length="240" mass="25717">MSPTPNPAEGGADATRAALAWAHTARFLTTASKLEQLPAHDLPEIAFVGRSNAGKSTAINTLAQQRQLAFASKTPGRTQHVNLFEVGPKDAPHAYWADLPGYGYAAVERAAKLRWQAVMADYLALRRNLGGVVQMVDSRHGFTALDRQLLQFVQPRVATGEVRLLVVLTKADKLNRKDASASLRNAQAVLGELATEDSDVGVTLFSALSKAGVGEVAQVLQSWARPREALAPSEDVPTDA</sequence>
<dbReference type="InterPro" id="IPR027417">
    <property type="entry name" value="P-loop_NTPase"/>
</dbReference>
<dbReference type="CDD" id="cd01876">
    <property type="entry name" value="YihA_EngB"/>
    <property type="match status" value="1"/>
</dbReference>
<evidence type="ECO:0000256" key="4">
    <source>
        <dbReference type="ARBA" id="ARBA00022723"/>
    </source>
</evidence>
<comment type="function">
    <text evidence="10">Necessary for normal cell division and for the maintenance of normal septation.</text>
</comment>
<feature type="domain" description="EngB-type G" evidence="11">
    <location>
        <begin position="41"/>
        <end position="226"/>
    </location>
</feature>
<comment type="similarity">
    <text evidence="2 10">Belongs to the TRAFAC class TrmE-Era-EngA-EngB-Septin-like GTPase superfamily. EngB GTPase family.</text>
</comment>
<dbReference type="EMBL" id="SGWV01000013">
    <property type="protein sequence ID" value="RZS46853.1"/>
    <property type="molecule type" value="Genomic_DNA"/>
</dbReference>
<dbReference type="InterPro" id="IPR030393">
    <property type="entry name" value="G_ENGB_dom"/>
</dbReference>
<dbReference type="HAMAP" id="MF_00321">
    <property type="entry name" value="GTPase_EngB"/>
    <property type="match status" value="1"/>
</dbReference>
<dbReference type="InterPro" id="IPR019987">
    <property type="entry name" value="GTP-bd_ribosome_bio_YsxC"/>
</dbReference>
<organism evidence="12 13">
    <name type="scientific">Sphaerotilus mobilis</name>
    <dbReference type="NCBI Taxonomy" id="47994"/>
    <lineage>
        <taxon>Bacteria</taxon>
        <taxon>Pseudomonadati</taxon>
        <taxon>Pseudomonadota</taxon>
        <taxon>Betaproteobacteria</taxon>
        <taxon>Burkholderiales</taxon>
        <taxon>Sphaerotilaceae</taxon>
        <taxon>Sphaerotilus</taxon>
    </lineage>
</organism>
<keyword evidence="6" id="KW-0460">Magnesium</keyword>
<dbReference type="Pfam" id="PF01926">
    <property type="entry name" value="MMR_HSR1"/>
    <property type="match status" value="1"/>
</dbReference>
<gene>
    <name evidence="10" type="primary">engB</name>
    <name evidence="12" type="ORF">EV685_3885</name>
</gene>
<dbReference type="SUPFAM" id="SSF52540">
    <property type="entry name" value="P-loop containing nucleoside triphosphate hydrolases"/>
    <property type="match status" value="1"/>
</dbReference>
<proteinExistence type="inferred from homology"/>
<evidence type="ECO:0000256" key="10">
    <source>
        <dbReference type="HAMAP-Rule" id="MF_00321"/>
    </source>
</evidence>
<name>A0A4V2EUY8_9BURK</name>
<dbReference type="AlphaFoldDB" id="A0A4V2EUY8"/>
<keyword evidence="13" id="KW-1185">Reference proteome</keyword>
<dbReference type="Proteomes" id="UP000293433">
    <property type="component" value="Unassembled WGS sequence"/>
</dbReference>
<evidence type="ECO:0000256" key="9">
    <source>
        <dbReference type="ARBA" id="ARBA00023306"/>
    </source>
</evidence>
<keyword evidence="3 10" id="KW-0132">Cell division</keyword>
<evidence type="ECO:0000256" key="2">
    <source>
        <dbReference type="ARBA" id="ARBA00009638"/>
    </source>
</evidence>
<dbReference type="Gene3D" id="3.40.50.300">
    <property type="entry name" value="P-loop containing nucleotide triphosphate hydrolases"/>
    <property type="match status" value="1"/>
</dbReference>
<comment type="cofactor">
    <cofactor evidence="1">
        <name>Mg(2+)</name>
        <dbReference type="ChEBI" id="CHEBI:18420"/>
    </cofactor>
</comment>
<evidence type="ECO:0000256" key="8">
    <source>
        <dbReference type="ARBA" id="ARBA00023210"/>
    </source>
</evidence>
<keyword evidence="5 10" id="KW-0547">Nucleotide-binding</keyword>
<dbReference type="OrthoDB" id="9804921at2"/>